<evidence type="ECO:0000256" key="3">
    <source>
        <dbReference type="ARBA" id="ARBA00022692"/>
    </source>
</evidence>
<dbReference type="SUPFAM" id="SSF144091">
    <property type="entry name" value="Rhomboid-like"/>
    <property type="match status" value="1"/>
</dbReference>
<dbReference type="Pfam" id="PF20401">
    <property type="entry name" value="Rhomboid_2"/>
    <property type="match status" value="1"/>
</dbReference>
<feature type="transmembrane region" description="Helical" evidence="6">
    <location>
        <begin position="174"/>
        <end position="192"/>
    </location>
</feature>
<comment type="subcellular location">
    <subcellularLocation>
        <location evidence="1">Cell membrane</location>
        <topology evidence="1">Multi-pass membrane protein</topology>
    </subcellularLocation>
</comment>
<dbReference type="InterPro" id="IPR016181">
    <property type="entry name" value="Acyl_CoA_acyltransferase"/>
</dbReference>
<gene>
    <name evidence="8" type="ORF">BCF44_11635</name>
</gene>
<feature type="transmembrane region" description="Helical" evidence="6">
    <location>
        <begin position="327"/>
        <end position="351"/>
    </location>
</feature>
<keyword evidence="2" id="KW-1003">Cell membrane</keyword>
<evidence type="ECO:0000256" key="1">
    <source>
        <dbReference type="ARBA" id="ARBA00004651"/>
    </source>
</evidence>
<feature type="transmembrane region" description="Helical" evidence="6">
    <location>
        <begin position="230"/>
        <end position="249"/>
    </location>
</feature>
<evidence type="ECO:0000256" key="5">
    <source>
        <dbReference type="ARBA" id="ARBA00023136"/>
    </source>
</evidence>
<keyword evidence="4 6" id="KW-1133">Transmembrane helix</keyword>
<sequence length="832" mass="89320">MTTLAGWRRSVDRIVGPDRVLVALRRAPFTLGLIGLLWLTAIVTGSLPGGPPGNLYDVVAVSWDDLADGRVWTAVTSGMWCFDLTGYVLTTVLLLVIGVPAERRLGARLSMLVLLACQIAGTLVAIPLVRLVSLTGEPWTASIIGDSTLGMSPGIVGLGLALSGRLGALWRRRLRLFLLVGTGVLVLYSGTVQDVVRFTGAVVGLVIGLTLLGRPVRVTINPSSRSERKVLVALLVAATALGPIATLFSKSAIGPLGLLQIMFASPGVDAESVAENCANGFQDTVNCRLVTAETLGTGIGSAVTSIAPALLLLAVAEGLRRGRRFAWWLGLVFNAMLGISCVAFVSGYLYGTDASLNDVIPNIPPMLLPFAVCGLLLGTRGLFTVTAPKRTYRRLAAGLVGTFLATAAVYVGVGYLDRAHFKPVPDLALLLADLPERYLPPGYALLTDIDFLPTGGLAIIVWEYTGTVFWTVLLIGLLISFWRAKPVQDADATVTARKLMEQNGGSSLAYMTTWPGNQYWFTPCRQAALAYRVSATVALTTGGPIGDPGLHRDVVEGFQRFCADNGWTPCLYSVTTDVRDAAVTLGWRAVQVAEDTVVPLADLEFTGKKWQDVRTALNKAGKEGITAEWLSYPDAPLAITDQVRAISEEWVADKGMPEMGFTLGGLDELADRSVRCLVAVDRDRTVHGVTSWLPVHEDGEVVGWTLDFMRRRGAGFRGVTEFMIASAALTLKEEGARFLSLSGAPLARLDRGEEVSALQRILDVTGKALEPVYGFRSLLSFKAKFQPEYRPLFMAYPDVSALPSIGNAIGRAYLPHLTARQGLRLVGKLLRN</sequence>
<evidence type="ECO:0000313" key="8">
    <source>
        <dbReference type="EMBL" id="REH36166.1"/>
    </source>
</evidence>
<feature type="transmembrane region" description="Helical" evidence="6">
    <location>
        <begin position="363"/>
        <end position="383"/>
    </location>
</feature>
<accession>A0A3E0H0W2</accession>
<dbReference type="EMBL" id="QUNO01000016">
    <property type="protein sequence ID" value="REH36166.1"/>
    <property type="molecule type" value="Genomic_DNA"/>
</dbReference>
<evidence type="ECO:0000256" key="6">
    <source>
        <dbReference type="SAM" id="Phobius"/>
    </source>
</evidence>
<dbReference type="Proteomes" id="UP000256269">
    <property type="component" value="Unassembled WGS sequence"/>
</dbReference>
<feature type="transmembrane region" description="Helical" evidence="6">
    <location>
        <begin position="459"/>
        <end position="482"/>
    </location>
</feature>
<dbReference type="Gene3D" id="1.20.1540.10">
    <property type="entry name" value="Rhomboid-like"/>
    <property type="match status" value="1"/>
</dbReference>
<feature type="transmembrane region" description="Helical" evidence="6">
    <location>
        <begin position="71"/>
        <end position="97"/>
    </location>
</feature>
<dbReference type="InterPro" id="IPR024320">
    <property type="entry name" value="LPG_synthase_C"/>
</dbReference>
<dbReference type="InterPro" id="IPR035952">
    <property type="entry name" value="Rhomboid-like_sf"/>
</dbReference>
<dbReference type="GO" id="GO:0055091">
    <property type="term" value="P:phospholipid homeostasis"/>
    <property type="evidence" value="ECO:0007669"/>
    <property type="project" value="TreeGrafter"/>
</dbReference>
<dbReference type="InterPro" id="IPR046862">
    <property type="entry name" value="Rhomboid_2"/>
</dbReference>
<proteinExistence type="predicted"/>
<dbReference type="PANTHER" id="PTHR34697:SF2">
    <property type="entry name" value="PHOSPHATIDYLGLYCEROL LYSYLTRANSFERASE"/>
    <property type="match status" value="1"/>
</dbReference>
<feature type="transmembrane region" description="Helical" evidence="6">
    <location>
        <begin position="109"/>
        <end position="129"/>
    </location>
</feature>
<keyword evidence="5 6" id="KW-0472">Membrane</keyword>
<protein>
    <submittedName>
        <fullName evidence="8">Lysylphosphatidylglycerol synthetase-like protein (DUF2156 family)</fullName>
    </submittedName>
</protein>
<dbReference type="SUPFAM" id="SSF55729">
    <property type="entry name" value="Acyl-CoA N-acyltransferases (Nat)"/>
    <property type="match status" value="1"/>
</dbReference>
<feature type="transmembrane region" description="Helical" evidence="6">
    <location>
        <begin position="141"/>
        <end position="162"/>
    </location>
</feature>
<feature type="domain" description="Phosphatidylglycerol lysyltransferase C-terminal" evidence="7">
    <location>
        <begin position="498"/>
        <end position="796"/>
    </location>
</feature>
<feature type="transmembrane region" description="Helical" evidence="6">
    <location>
        <begin position="295"/>
        <end position="315"/>
    </location>
</feature>
<evidence type="ECO:0000256" key="2">
    <source>
        <dbReference type="ARBA" id="ARBA00022475"/>
    </source>
</evidence>
<name>A0A3E0H0W2_9PSEU</name>
<dbReference type="Pfam" id="PF09924">
    <property type="entry name" value="LPG_synthase_C"/>
    <property type="match status" value="1"/>
</dbReference>
<dbReference type="GO" id="GO:0016755">
    <property type="term" value="F:aminoacyltransferase activity"/>
    <property type="evidence" value="ECO:0007669"/>
    <property type="project" value="TreeGrafter"/>
</dbReference>
<evidence type="ECO:0000259" key="7">
    <source>
        <dbReference type="Pfam" id="PF09924"/>
    </source>
</evidence>
<dbReference type="RefSeq" id="WP_116179478.1">
    <property type="nucleotide sequence ID" value="NZ_CP144375.1"/>
</dbReference>
<comment type="caution">
    <text evidence="8">The sequence shown here is derived from an EMBL/GenBank/DDBJ whole genome shotgun (WGS) entry which is preliminary data.</text>
</comment>
<dbReference type="GO" id="GO:0005886">
    <property type="term" value="C:plasma membrane"/>
    <property type="evidence" value="ECO:0007669"/>
    <property type="project" value="UniProtKB-SubCell"/>
</dbReference>
<dbReference type="OrthoDB" id="594838at2"/>
<reference evidence="8 9" key="1">
    <citation type="submission" date="2018-08" db="EMBL/GenBank/DDBJ databases">
        <title>Genomic Encyclopedia of Archaeal and Bacterial Type Strains, Phase II (KMG-II): from individual species to whole genera.</title>
        <authorList>
            <person name="Goeker M."/>
        </authorList>
    </citation>
    <scope>NUCLEOTIDE SEQUENCE [LARGE SCALE GENOMIC DNA]</scope>
    <source>
        <strain evidence="8 9">DSM 45791</strain>
    </source>
</reference>
<dbReference type="AlphaFoldDB" id="A0A3E0H0W2"/>
<organism evidence="8 9">
    <name type="scientific">Kutzneria buriramensis</name>
    <dbReference type="NCBI Taxonomy" id="1045776"/>
    <lineage>
        <taxon>Bacteria</taxon>
        <taxon>Bacillati</taxon>
        <taxon>Actinomycetota</taxon>
        <taxon>Actinomycetes</taxon>
        <taxon>Pseudonocardiales</taxon>
        <taxon>Pseudonocardiaceae</taxon>
        <taxon>Kutzneria</taxon>
    </lineage>
</organism>
<dbReference type="InterPro" id="IPR051211">
    <property type="entry name" value="PG_lysyltransferase"/>
</dbReference>
<evidence type="ECO:0000313" key="9">
    <source>
        <dbReference type="Proteomes" id="UP000256269"/>
    </source>
</evidence>
<evidence type="ECO:0000256" key="4">
    <source>
        <dbReference type="ARBA" id="ARBA00022989"/>
    </source>
</evidence>
<keyword evidence="9" id="KW-1185">Reference proteome</keyword>
<feature type="transmembrane region" description="Helical" evidence="6">
    <location>
        <begin position="29"/>
        <end position="51"/>
    </location>
</feature>
<feature type="transmembrane region" description="Helical" evidence="6">
    <location>
        <begin position="198"/>
        <end position="218"/>
    </location>
</feature>
<feature type="transmembrane region" description="Helical" evidence="6">
    <location>
        <begin position="395"/>
        <end position="416"/>
    </location>
</feature>
<dbReference type="PANTHER" id="PTHR34697">
    <property type="entry name" value="PHOSPHATIDYLGLYCEROL LYSYLTRANSFERASE"/>
    <property type="match status" value="1"/>
</dbReference>
<keyword evidence="3 6" id="KW-0812">Transmembrane</keyword>